<dbReference type="EMBL" id="CP150096">
    <property type="protein sequence ID" value="WZN44062.1"/>
    <property type="molecule type" value="Genomic_DNA"/>
</dbReference>
<reference evidence="4 5" key="1">
    <citation type="submission" date="2024-03" db="EMBL/GenBank/DDBJ databases">
        <title>Chitinophaga caseinilytica sp. nov., a casein hydrolysing bacterium isolated from forest soil.</title>
        <authorList>
            <person name="Lee D.S."/>
            <person name="Han D.M."/>
            <person name="Baek J.H."/>
            <person name="Choi D.G."/>
            <person name="Jeon J.H."/>
            <person name="Jeon C.O."/>
        </authorList>
    </citation>
    <scope>NUCLEOTIDE SEQUENCE [LARGE SCALE GENOMIC DNA]</scope>
    <source>
        <strain evidence="4 5">KACC 19118</strain>
    </source>
</reference>
<dbReference type="InterPro" id="IPR006860">
    <property type="entry name" value="FecR"/>
</dbReference>
<dbReference type="PANTHER" id="PTHR30273">
    <property type="entry name" value="PERIPLASMIC SIGNAL SENSOR AND SIGMA FACTOR ACTIVATOR FECR-RELATED"/>
    <property type="match status" value="1"/>
</dbReference>
<sequence length="387" mass="42597">MDQPTLSDLLDQYLTGTISAEGKAQLADMLAETAHAGELEMRMQEDFMSDRFLGDDHPAARRALHTWLQERMQEHEKPKSRIRPLFRIAAAASLLLVIGTAAWLIISQRETSVKTTIIQHNIQDAQPGTYKAKLTLANGQVVVLDSLSSTQPHSGAVQMAEDGSLVYEPGAEGLNTISTNKGETFSFKLADGSTVWLNSASSVQLPAAFRGKERRIMVTGEVFVEVAQNPQQPFIAEMNGMEVLALGTAFNLNSYPDEPRPTATLVTGRVKVSTPDKSAGPVMLSPGQQTKLLENGQLAAAETVNIDEIAAWKDGLFHFENASLETVLRQFARWYDIEVVYEGKPAADRQFFGIVRRNNTLQQVLEILKDNDIGFKIEGKRLTVTAK</sequence>
<gene>
    <name evidence="4" type="ORF">WJU22_14260</name>
</gene>
<feature type="domain" description="FecR protein" evidence="2">
    <location>
        <begin position="176"/>
        <end position="271"/>
    </location>
</feature>
<evidence type="ECO:0000259" key="3">
    <source>
        <dbReference type="Pfam" id="PF16344"/>
    </source>
</evidence>
<keyword evidence="1" id="KW-0812">Transmembrane</keyword>
<keyword evidence="5" id="KW-1185">Reference proteome</keyword>
<proteinExistence type="predicted"/>
<dbReference type="Gene3D" id="2.60.120.1440">
    <property type="match status" value="1"/>
</dbReference>
<evidence type="ECO:0000259" key="2">
    <source>
        <dbReference type="Pfam" id="PF04773"/>
    </source>
</evidence>
<dbReference type="InterPro" id="IPR012373">
    <property type="entry name" value="Ferrdict_sens_TM"/>
</dbReference>
<dbReference type="InterPro" id="IPR032508">
    <property type="entry name" value="FecR_C"/>
</dbReference>
<dbReference type="Proteomes" id="UP001449657">
    <property type="component" value="Chromosome"/>
</dbReference>
<organism evidence="4 5">
    <name type="scientific">Chitinophaga caseinilytica</name>
    <dbReference type="NCBI Taxonomy" id="2267521"/>
    <lineage>
        <taxon>Bacteria</taxon>
        <taxon>Pseudomonadati</taxon>
        <taxon>Bacteroidota</taxon>
        <taxon>Chitinophagia</taxon>
        <taxon>Chitinophagales</taxon>
        <taxon>Chitinophagaceae</taxon>
        <taxon>Chitinophaga</taxon>
    </lineage>
</organism>
<feature type="transmembrane region" description="Helical" evidence="1">
    <location>
        <begin position="85"/>
        <end position="106"/>
    </location>
</feature>
<dbReference type="Gene3D" id="3.55.50.30">
    <property type="match status" value="1"/>
</dbReference>
<feature type="domain" description="Protein FecR C-terminal" evidence="3">
    <location>
        <begin position="317"/>
        <end position="384"/>
    </location>
</feature>
<evidence type="ECO:0000313" key="5">
    <source>
        <dbReference type="Proteomes" id="UP001449657"/>
    </source>
</evidence>
<keyword evidence="1" id="KW-0472">Membrane</keyword>
<evidence type="ECO:0000256" key="1">
    <source>
        <dbReference type="SAM" id="Phobius"/>
    </source>
</evidence>
<dbReference type="RefSeq" id="WP_341838856.1">
    <property type="nucleotide sequence ID" value="NZ_CP149792.1"/>
</dbReference>
<keyword evidence="1" id="KW-1133">Transmembrane helix</keyword>
<dbReference type="Pfam" id="PF16344">
    <property type="entry name" value="FecR_C"/>
    <property type="match status" value="1"/>
</dbReference>
<accession>A0ABZ2YYF4</accession>
<dbReference type="Pfam" id="PF04773">
    <property type="entry name" value="FecR"/>
    <property type="match status" value="1"/>
</dbReference>
<name>A0ABZ2YYF4_9BACT</name>
<protein>
    <submittedName>
        <fullName evidence="4">FecR domain-containing protein</fullName>
    </submittedName>
</protein>
<evidence type="ECO:0000313" key="4">
    <source>
        <dbReference type="EMBL" id="WZN44062.1"/>
    </source>
</evidence>
<dbReference type="PANTHER" id="PTHR30273:SF2">
    <property type="entry name" value="PROTEIN FECR"/>
    <property type="match status" value="1"/>
</dbReference>